<keyword evidence="1" id="KW-0175">Coiled coil</keyword>
<feature type="compositionally biased region" description="Acidic residues" evidence="2">
    <location>
        <begin position="477"/>
        <end position="487"/>
    </location>
</feature>
<evidence type="ECO:0000313" key="3">
    <source>
        <dbReference type="EMBL" id="RYO82843.1"/>
    </source>
</evidence>
<evidence type="ECO:0000256" key="1">
    <source>
        <dbReference type="SAM" id="Coils"/>
    </source>
</evidence>
<feature type="region of interest" description="Disordered" evidence="2">
    <location>
        <begin position="315"/>
        <end position="335"/>
    </location>
</feature>
<sequence length="622" mass="69133">MSQIGPLQYVTRAIVAAERTMSVIRSCQGVTAAERPESPVLGMTFLQDGTFLAGTYTLFLEARARQLEYLFYKNGTKFLGTEDVIQLFRAASYQYDSSSNTLAFIIPGDIPVKEDPEQEHCAAALSCGEKGTLTEHSSKGDASKTERVKACTGDITNNMLEKRAGVSHEHQGEPVAHAGVQTNMQDTRSSQSPRVTQDSQASVGNLEQYQVLPMLQDEQNKKSLQYRAEQTQQLSQSTGRPNCGNAHLLKDYQMQIMMLEQQNKKRLQLKRQAEEAQQGGKGISRPKQTANRALQDYQMQIMMLKQQNQKRLQLQRRAEGGAAGHQTQSRMPEAQNQNRLGTVHQEQEQTTMANNDAIPFEEEKFGPGEPMVPDTSVETDRMACPNLATQDTRPHASPSLSVENLTGISGAEVSESSNKPGDTEAADIEPDPRASSQSILCHFKPQKGQVRGAKVRPKIISLSDDDLQTSHESTDHSDDDPDESDDNLEAHDDARDSDTTQDTHTTAPSQNRSEKVPPHSGTGSETLRHGKTKRRQEEEEEEGDDDDGKKRKRQKASGSEKMAETSRLAYPYQAYERFRPCFKRSGSNPRGGCTDLRRLKFVNEIDYTIFLISTMGQTASQT</sequence>
<keyword evidence="4" id="KW-1185">Reference proteome</keyword>
<proteinExistence type="predicted"/>
<gene>
    <name evidence="3" type="ORF">DL762_006410</name>
</gene>
<feature type="coiled-coil region" evidence="1">
    <location>
        <begin position="257"/>
        <end position="307"/>
    </location>
</feature>
<evidence type="ECO:0000313" key="4">
    <source>
        <dbReference type="Proteomes" id="UP000294003"/>
    </source>
</evidence>
<accession>A0ABY0H241</accession>
<feature type="compositionally biased region" description="Polar residues" evidence="2">
    <location>
        <begin position="325"/>
        <end position="335"/>
    </location>
</feature>
<protein>
    <submittedName>
        <fullName evidence="3">Uncharacterized protein</fullName>
    </submittedName>
</protein>
<comment type="caution">
    <text evidence="3">The sequence shown here is derived from an EMBL/GenBank/DDBJ whole genome shotgun (WGS) entry which is preliminary data.</text>
</comment>
<reference evidence="3 4" key="1">
    <citation type="submission" date="2018-06" db="EMBL/GenBank/DDBJ databases">
        <title>Complete Genomes of Monosporascus.</title>
        <authorList>
            <person name="Robinson A.J."/>
            <person name="Natvig D.O."/>
        </authorList>
    </citation>
    <scope>NUCLEOTIDE SEQUENCE [LARGE SCALE GENOMIC DNA]</scope>
    <source>
        <strain evidence="3 4">CBS 609.92</strain>
    </source>
</reference>
<feature type="region of interest" description="Disordered" evidence="2">
    <location>
        <begin position="411"/>
        <end position="565"/>
    </location>
</feature>
<feature type="compositionally biased region" description="Basic and acidic residues" evidence="2">
    <location>
        <begin position="488"/>
        <end position="498"/>
    </location>
</feature>
<organism evidence="3 4">
    <name type="scientific">Monosporascus cannonballus</name>
    <dbReference type="NCBI Taxonomy" id="155416"/>
    <lineage>
        <taxon>Eukaryota</taxon>
        <taxon>Fungi</taxon>
        <taxon>Dikarya</taxon>
        <taxon>Ascomycota</taxon>
        <taxon>Pezizomycotina</taxon>
        <taxon>Sordariomycetes</taxon>
        <taxon>Xylariomycetidae</taxon>
        <taxon>Xylariales</taxon>
        <taxon>Xylariales incertae sedis</taxon>
        <taxon>Monosporascus</taxon>
    </lineage>
</organism>
<name>A0ABY0H241_9PEZI</name>
<dbReference type="EMBL" id="QJNS01000203">
    <property type="protein sequence ID" value="RYO82843.1"/>
    <property type="molecule type" value="Genomic_DNA"/>
</dbReference>
<dbReference type="Proteomes" id="UP000294003">
    <property type="component" value="Unassembled WGS sequence"/>
</dbReference>
<feature type="compositionally biased region" description="Polar residues" evidence="2">
    <location>
        <begin position="500"/>
        <end position="511"/>
    </location>
</feature>
<feature type="region of interest" description="Disordered" evidence="2">
    <location>
        <begin position="184"/>
        <end position="203"/>
    </location>
</feature>
<evidence type="ECO:0000256" key="2">
    <source>
        <dbReference type="SAM" id="MobiDB-lite"/>
    </source>
</evidence>